<dbReference type="Pfam" id="PF04932">
    <property type="entry name" value="Wzy_C"/>
    <property type="match status" value="1"/>
</dbReference>
<feature type="transmembrane region" description="Helical" evidence="5">
    <location>
        <begin position="394"/>
        <end position="413"/>
    </location>
</feature>
<dbReference type="InterPro" id="IPR045979">
    <property type="entry name" value="DUF5935"/>
</dbReference>
<keyword evidence="2 5" id="KW-0812">Transmembrane</keyword>
<feature type="transmembrane region" description="Helical" evidence="5">
    <location>
        <begin position="128"/>
        <end position="151"/>
    </location>
</feature>
<reference evidence="8 9" key="1">
    <citation type="submission" date="2017-10" db="EMBL/GenBank/DDBJ databases">
        <title>Frigbacter circumglobatus gen. nov. sp. nov., isolated from sediment cultured in situ.</title>
        <authorList>
            <person name="Zhao Z."/>
        </authorList>
    </citation>
    <scope>NUCLEOTIDE SEQUENCE [LARGE SCALE GENOMIC DNA]</scope>
    <source>
        <strain evidence="8 9">ZYL</strain>
    </source>
</reference>
<feature type="transmembrane region" description="Helical" evidence="5">
    <location>
        <begin position="363"/>
        <end position="382"/>
    </location>
</feature>
<evidence type="ECO:0000256" key="4">
    <source>
        <dbReference type="ARBA" id="ARBA00023136"/>
    </source>
</evidence>
<dbReference type="Proteomes" id="UP000229730">
    <property type="component" value="Unassembled WGS sequence"/>
</dbReference>
<protein>
    <submittedName>
        <fullName evidence="8">Putative O-glycosylation ligase, exosortase A system-associated</fullName>
    </submittedName>
</protein>
<dbReference type="InterPro" id="IPR051533">
    <property type="entry name" value="WaaL-like"/>
</dbReference>
<feature type="transmembrane region" description="Helical" evidence="5">
    <location>
        <begin position="77"/>
        <end position="97"/>
    </location>
</feature>
<feature type="transmembrane region" description="Helical" evidence="5">
    <location>
        <begin position="171"/>
        <end position="190"/>
    </location>
</feature>
<evidence type="ECO:0000259" key="7">
    <source>
        <dbReference type="Pfam" id="PF19358"/>
    </source>
</evidence>
<feature type="transmembrane region" description="Helical" evidence="5">
    <location>
        <begin position="332"/>
        <end position="351"/>
    </location>
</feature>
<dbReference type="EMBL" id="PDEM01000009">
    <property type="protein sequence ID" value="PHZ86044.1"/>
    <property type="molecule type" value="Genomic_DNA"/>
</dbReference>
<feature type="transmembrane region" description="Helical" evidence="5">
    <location>
        <begin position="103"/>
        <end position="121"/>
    </location>
</feature>
<evidence type="ECO:0000256" key="3">
    <source>
        <dbReference type="ARBA" id="ARBA00022989"/>
    </source>
</evidence>
<dbReference type="PANTHER" id="PTHR37422:SF13">
    <property type="entry name" value="LIPOPOLYSACCHARIDE BIOSYNTHESIS PROTEIN PA4999-RELATED"/>
    <property type="match status" value="1"/>
</dbReference>
<dbReference type="Pfam" id="PF19358">
    <property type="entry name" value="DUF5935"/>
    <property type="match status" value="1"/>
</dbReference>
<dbReference type="PANTHER" id="PTHR37422">
    <property type="entry name" value="TEICHURONIC ACID BIOSYNTHESIS PROTEIN TUAE"/>
    <property type="match status" value="1"/>
</dbReference>
<dbReference type="AlphaFoldDB" id="A0A2G4YUM3"/>
<dbReference type="InParanoid" id="A0A2G4YUM3"/>
<evidence type="ECO:0000256" key="5">
    <source>
        <dbReference type="SAM" id="Phobius"/>
    </source>
</evidence>
<feature type="transmembrane region" description="Helical" evidence="5">
    <location>
        <begin position="43"/>
        <end position="65"/>
    </location>
</feature>
<keyword evidence="3 5" id="KW-1133">Transmembrane helix</keyword>
<evidence type="ECO:0000256" key="2">
    <source>
        <dbReference type="ARBA" id="ARBA00022692"/>
    </source>
</evidence>
<evidence type="ECO:0000313" key="8">
    <source>
        <dbReference type="EMBL" id="PHZ86044.1"/>
    </source>
</evidence>
<comment type="caution">
    <text evidence="8">The sequence shown here is derived from an EMBL/GenBank/DDBJ whole genome shotgun (WGS) entry which is preliminary data.</text>
</comment>
<dbReference type="OrthoDB" id="9772644at2"/>
<evidence type="ECO:0000259" key="6">
    <source>
        <dbReference type="Pfam" id="PF04932"/>
    </source>
</evidence>
<feature type="domain" description="DUF5935" evidence="7">
    <location>
        <begin position="1"/>
        <end position="183"/>
    </location>
</feature>
<dbReference type="InterPro" id="IPR017528">
    <property type="entry name" value="CHP03097O-antigen_lig-rel"/>
</dbReference>
<dbReference type="RefSeq" id="WP_099471628.1">
    <property type="nucleotide sequence ID" value="NZ_CP041025.1"/>
</dbReference>
<dbReference type="InterPro" id="IPR007016">
    <property type="entry name" value="O-antigen_ligase-rel_domated"/>
</dbReference>
<dbReference type="NCBIfam" id="TIGR03097">
    <property type="entry name" value="PEP_O_lig_1"/>
    <property type="match status" value="1"/>
</dbReference>
<dbReference type="GO" id="GO:0016020">
    <property type="term" value="C:membrane"/>
    <property type="evidence" value="ECO:0007669"/>
    <property type="project" value="UniProtKB-SubCell"/>
</dbReference>
<comment type="subcellular location">
    <subcellularLocation>
        <location evidence="1">Membrane</location>
        <topology evidence="1">Multi-pass membrane protein</topology>
    </subcellularLocation>
</comment>
<accession>A0A2G4YUM3</accession>
<name>A0A2G4YUM3_9PROT</name>
<feature type="domain" description="O-antigen ligase-related" evidence="6">
    <location>
        <begin position="203"/>
        <end position="340"/>
    </location>
</feature>
<dbReference type="GO" id="GO:0016874">
    <property type="term" value="F:ligase activity"/>
    <property type="evidence" value="ECO:0007669"/>
    <property type="project" value="UniProtKB-KW"/>
</dbReference>
<keyword evidence="4 5" id="KW-0472">Membrane</keyword>
<keyword evidence="9" id="KW-1185">Reference proteome</keyword>
<evidence type="ECO:0000313" key="9">
    <source>
        <dbReference type="Proteomes" id="UP000229730"/>
    </source>
</evidence>
<organism evidence="8 9">
    <name type="scientific">Paremcibacter congregatus</name>
    <dbReference type="NCBI Taxonomy" id="2043170"/>
    <lineage>
        <taxon>Bacteria</taxon>
        <taxon>Pseudomonadati</taxon>
        <taxon>Pseudomonadota</taxon>
        <taxon>Alphaproteobacteria</taxon>
        <taxon>Emcibacterales</taxon>
        <taxon>Emcibacteraceae</taxon>
        <taxon>Paremcibacter</taxon>
    </lineage>
</organism>
<proteinExistence type="predicted"/>
<evidence type="ECO:0000256" key="1">
    <source>
        <dbReference type="ARBA" id="ARBA00004141"/>
    </source>
</evidence>
<keyword evidence="8" id="KW-0436">Ligase</keyword>
<feature type="transmembrane region" description="Helical" evidence="5">
    <location>
        <begin position="237"/>
        <end position="254"/>
    </location>
</feature>
<sequence length="428" mass="48336">MRDIFIFSAVLCILLATLRKPQIGILGWLWLSIMNPHKEAFGWIYSLPVLDMIAGVTFISVLINFKKAEKAMFHPIAIILLIFYFWACMSTIFATSFDLSFPRWIYFSKTMVFILLMLLFLNKKHWIISSIFVFVFAVGLTGAKGGMFTILTGGGYRIWGAPGTAWGDNNGVSLAVLMVTPMIFALKDVLDKKILRLSVYGTSFLSFICILGTQSRGGLVGIIGVSMAFFVRTKHKLVMGVLIFICGLGVLAFMPDSWKSRMETIQTYEQDASASTRIIQWNYAVQLANERPILGHGFYARFHQPLYQKYLTGIDKNRSVHSVYFQILEEQGYVGLFIYLLLMVTAIVSAHKVSKQAKQRDDLKWASSLLYFSQFSIVGFAFNGLTINVAYLDLYYYLLAFIVLLISHVKMELAADHTKTSQQTVLGT</sequence>
<gene>
    <name evidence="8" type="ORF">CRD36_05065</name>
</gene>